<feature type="chain" id="PRO_5011734206" description="Lipoprotein" evidence="1">
    <location>
        <begin position="22"/>
        <end position="107"/>
    </location>
</feature>
<dbReference type="OrthoDB" id="8454614at2"/>
<keyword evidence="1" id="KW-0732">Signal</keyword>
<keyword evidence="3" id="KW-1185">Reference proteome</keyword>
<dbReference type="RefSeq" id="WP_092431252.1">
    <property type="nucleotide sequence ID" value="NZ_FNCL01000029.1"/>
</dbReference>
<organism evidence="2 3">
    <name type="scientific">Alloyangia pacifica</name>
    <dbReference type="NCBI Taxonomy" id="311180"/>
    <lineage>
        <taxon>Bacteria</taxon>
        <taxon>Pseudomonadati</taxon>
        <taxon>Pseudomonadota</taxon>
        <taxon>Alphaproteobacteria</taxon>
        <taxon>Rhodobacterales</taxon>
        <taxon>Roseobacteraceae</taxon>
        <taxon>Alloyangia</taxon>
    </lineage>
</organism>
<evidence type="ECO:0000313" key="2">
    <source>
        <dbReference type="EMBL" id="SFT07391.1"/>
    </source>
</evidence>
<dbReference type="EMBL" id="FOZW01000009">
    <property type="protein sequence ID" value="SFT07391.1"/>
    <property type="molecule type" value="Genomic_DNA"/>
</dbReference>
<dbReference type="AlphaFoldDB" id="A0A1I6V0X9"/>
<feature type="signal peptide" evidence="1">
    <location>
        <begin position="1"/>
        <end position="21"/>
    </location>
</feature>
<accession>A0A1I6V0X9</accession>
<evidence type="ECO:0008006" key="4">
    <source>
        <dbReference type="Google" id="ProtNLM"/>
    </source>
</evidence>
<reference evidence="3" key="1">
    <citation type="submission" date="2016-10" db="EMBL/GenBank/DDBJ databases">
        <authorList>
            <person name="Varghese N."/>
            <person name="Submissions S."/>
        </authorList>
    </citation>
    <scope>NUCLEOTIDE SEQUENCE [LARGE SCALE GENOMIC DNA]</scope>
    <source>
        <strain evidence="3">DSM 26894</strain>
    </source>
</reference>
<gene>
    <name evidence="2" type="ORF">SAMN04488050_109204</name>
</gene>
<evidence type="ECO:0000313" key="3">
    <source>
        <dbReference type="Proteomes" id="UP000199392"/>
    </source>
</evidence>
<name>A0A1I6V0X9_9RHOB</name>
<protein>
    <recommendedName>
        <fullName evidence="4">Lipoprotein</fullName>
    </recommendedName>
</protein>
<evidence type="ECO:0000256" key="1">
    <source>
        <dbReference type="SAM" id="SignalP"/>
    </source>
</evidence>
<proteinExistence type="predicted"/>
<dbReference type="Proteomes" id="UP000199392">
    <property type="component" value="Unassembled WGS sequence"/>
</dbReference>
<sequence length="107" mass="10814">MVDCVRTIVLLAAFAAIAACAKGPQIQPLTKGFVEGSFSASDAAVRACRAKLAAETSGRLKVVGSQASGARSSVYMRIGPSGAPWRCQVGSDGSNPTVGFMGYGGMG</sequence>
<dbReference type="PROSITE" id="PS51257">
    <property type="entry name" value="PROKAR_LIPOPROTEIN"/>
    <property type="match status" value="1"/>
</dbReference>